<reference evidence="1 2" key="1">
    <citation type="submission" date="2018-09" db="EMBL/GenBank/DDBJ databases">
        <title>Paenibacillus SK2017-BO5.</title>
        <authorList>
            <person name="Piskunova J.V."/>
            <person name="Dubiley S.A."/>
            <person name="Severinov K.V."/>
        </authorList>
    </citation>
    <scope>NUCLEOTIDE SEQUENCE [LARGE SCALE GENOMIC DNA]</scope>
    <source>
        <strain evidence="1 2">BO5</strain>
    </source>
</reference>
<proteinExistence type="predicted"/>
<organism evidence="1 2">
    <name type="scientific">Paenibacillus thiaminolyticus</name>
    <name type="common">Bacillus thiaminolyticus</name>
    <dbReference type="NCBI Taxonomy" id="49283"/>
    <lineage>
        <taxon>Bacteria</taxon>
        <taxon>Bacillati</taxon>
        <taxon>Bacillota</taxon>
        <taxon>Bacilli</taxon>
        <taxon>Bacillales</taxon>
        <taxon>Paenibacillaceae</taxon>
        <taxon>Paenibacillus</taxon>
    </lineage>
</organism>
<dbReference type="EMBL" id="QYZD01000011">
    <property type="protein sequence ID" value="RJG23392.1"/>
    <property type="molecule type" value="Genomic_DNA"/>
</dbReference>
<protein>
    <submittedName>
        <fullName evidence="1">DUF2577 domain-containing protein</fullName>
    </submittedName>
</protein>
<gene>
    <name evidence="1" type="ORF">DQX05_14215</name>
</gene>
<dbReference type="AlphaFoldDB" id="A0A3A3GHP8"/>
<evidence type="ECO:0000313" key="2">
    <source>
        <dbReference type="Proteomes" id="UP000266177"/>
    </source>
</evidence>
<evidence type="ECO:0000313" key="1">
    <source>
        <dbReference type="EMBL" id="RJG23392.1"/>
    </source>
</evidence>
<name>A0A3A3GHP8_PANTH</name>
<accession>A0A3A3GHP8</accession>
<comment type="caution">
    <text evidence="1">The sequence shown here is derived from an EMBL/GenBank/DDBJ whole genome shotgun (WGS) entry which is preliminary data.</text>
</comment>
<dbReference type="Pfam" id="PF10844">
    <property type="entry name" value="DUF2577"/>
    <property type="match status" value="1"/>
</dbReference>
<dbReference type="RefSeq" id="WP_119794243.1">
    <property type="nucleotide sequence ID" value="NZ_JBCNIK010000039.1"/>
</dbReference>
<sequence length="99" mass="10663">MGMLDIIKKAGVGAVEASSPVSLLFGEVLSRAPLRIQVDQRFTLPASAIALTERLTEYKVRIGTEEVVIRHGLKAGDKVLLARAQGGQMYIAIDRVVGM</sequence>
<dbReference type="InterPro" id="IPR022555">
    <property type="entry name" value="DUF2577"/>
</dbReference>
<dbReference type="OrthoDB" id="95576at2"/>
<dbReference type="Proteomes" id="UP000266177">
    <property type="component" value="Unassembled WGS sequence"/>
</dbReference>